<dbReference type="NCBIfam" id="TIGR01554">
    <property type="entry name" value="major_cap_HK97"/>
    <property type="match status" value="1"/>
</dbReference>
<evidence type="ECO:0000259" key="2">
    <source>
        <dbReference type="Pfam" id="PF05065"/>
    </source>
</evidence>
<comment type="caution">
    <text evidence="3">The sequence shown here is derived from an EMBL/GenBank/DDBJ whole genome shotgun (WGS) entry which is preliminary data.</text>
</comment>
<feature type="domain" description="Phage capsid-like C-terminal" evidence="2">
    <location>
        <begin position="60"/>
        <end position="244"/>
    </location>
</feature>
<reference evidence="3 4" key="1">
    <citation type="submission" date="2016-11" db="EMBL/GenBank/DDBJ databases">
        <authorList>
            <consortium name="Pathogen Informatics"/>
        </authorList>
    </citation>
    <scope>NUCLEOTIDE SEQUENCE [LARGE SCALE GENOMIC DNA]</scope>
    <source>
        <strain evidence="3 4">1168</strain>
    </source>
</reference>
<protein>
    <submittedName>
        <fullName evidence="3">Phage major capsid protein, HK97</fullName>
    </submittedName>
</protein>
<dbReference type="Gene3D" id="3.30.2320.10">
    <property type="entry name" value="hypothetical protein PF0899 domain"/>
    <property type="match status" value="1"/>
</dbReference>
<evidence type="ECO:0000313" key="4">
    <source>
        <dbReference type="Proteomes" id="UP000190366"/>
    </source>
</evidence>
<dbReference type="Proteomes" id="UP000190366">
    <property type="component" value="Unassembled WGS sequence"/>
</dbReference>
<sequence>MPTGQRIPHSPRHESELMTTVVTPNAPKGWAPDVQALAPESVIPESVLIEATSRVATVEGDEPAVRVPAINLEPDTGFVPEGADINEADPDLSELVLNTGKVACLVKLSREQISQPNASATVTHEINRAMVSRVNFALLQQAAPISPATWPPAGLLTHATNGGVVTDNLDAIVDAIAAIEEVGGTATHILAAPSAWAALNKLKMFDAGEGAGSQSNASLLGSGTVAAQRTLLNVPVTSTVGMPTKGLLVLDKRMALSAYGTLNVAVSEHVYFGSDKHCHSRNHPLRCWIQQGRRRRQAHRCLNELKVPRLSPPPESGDFLFGHPIGSHPRQAPRCHVEALALRSYTELRQLWHRVPKPA</sequence>
<comment type="subcellular location">
    <subcellularLocation>
        <location evidence="1">Virion</location>
    </subcellularLocation>
</comment>
<dbReference type="InterPro" id="IPR054612">
    <property type="entry name" value="Phage_capsid-like_C"/>
</dbReference>
<dbReference type="Pfam" id="PF05065">
    <property type="entry name" value="Phage_capsid"/>
    <property type="match status" value="1"/>
</dbReference>
<evidence type="ECO:0000256" key="1">
    <source>
        <dbReference type="ARBA" id="ARBA00004328"/>
    </source>
</evidence>
<name>A0AB38DCS7_9MYCO</name>
<gene>
    <name evidence="3" type="ORF">SAMEA2275630_01796</name>
</gene>
<dbReference type="InterPro" id="IPR024455">
    <property type="entry name" value="Phage_capsid"/>
</dbReference>
<evidence type="ECO:0000313" key="3">
    <source>
        <dbReference type="EMBL" id="SKY61738.1"/>
    </source>
</evidence>
<dbReference type="AlphaFoldDB" id="A0AB38DCS7"/>
<organism evidence="3 4">
    <name type="scientific">Mycobacteroides abscessus subsp. massiliense</name>
    <dbReference type="NCBI Taxonomy" id="1962118"/>
    <lineage>
        <taxon>Bacteria</taxon>
        <taxon>Bacillati</taxon>
        <taxon>Actinomycetota</taxon>
        <taxon>Actinomycetes</taxon>
        <taxon>Mycobacteriales</taxon>
        <taxon>Mycobacteriaceae</taxon>
        <taxon>Mycobacteroides</taxon>
        <taxon>Mycobacteroides abscessus</taxon>
    </lineage>
</organism>
<dbReference type="SUPFAM" id="SSF56563">
    <property type="entry name" value="Major capsid protein gp5"/>
    <property type="match status" value="1"/>
</dbReference>
<dbReference type="EMBL" id="FVQL01000001">
    <property type="protein sequence ID" value="SKY61738.1"/>
    <property type="molecule type" value="Genomic_DNA"/>
</dbReference>
<accession>A0AB38DCS7</accession>
<proteinExistence type="predicted"/>